<dbReference type="AlphaFoldDB" id="A0A0F5L3N5"/>
<dbReference type="GO" id="GO:0003677">
    <property type="term" value="F:DNA binding"/>
    <property type="evidence" value="ECO:0007669"/>
    <property type="project" value="UniProtKB-KW"/>
</dbReference>
<proteinExistence type="predicted"/>
<keyword evidence="4" id="KW-1185">Reference proteome</keyword>
<dbReference type="Gene3D" id="1.10.3990.20">
    <property type="entry name" value="protein bp1543"/>
    <property type="match status" value="1"/>
</dbReference>
<keyword evidence="3" id="KW-0238">DNA-binding</keyword>
<evidence type="ECO:0000313" key="3">
    <source>
        <dbReference type="EMBL" id="SHF28070.1"/>
    </source>
</evidence>
<feature type="domain" description="Ribbon-helix-helix" evidence="1">
    <location>
        <begin position="20"/>
        <end position="80"/>
    </location>
</feature>
<dbReference type="InterPro" id="IPR038268">
    <property type="entry name" value="RHH_sf"/>
</dbReference>
<dbReference type="PATRIC" id="fig|1121477.3.peg.678"/>
<dbReference type="Pfam" id="PF13467">
    <property type="entry name" value="RHH_4"/>
    <property type="match status" value="1"/>
</dbReference>
<dbReference type="Proteomes" id="UP000033608">
    <property type="component" value="Unassembled WGS sequence"/>
</dbReference>
<evidence type="ECO:0000259" key="1">
    <source>
        <dbReference type="Pfam" id="PF13467"/>
    </source>
</evidence>
<protein>
    <submittedName>
        <fullName evidence="3">Predicted DNA-binding protein, contains Ribbon-helix-helix (RHH) domain</fullName>
    </submittedName>
</protein>
<dbReference type="STRING" id="1121477.SAMN02745223_02199"/>
<accession>A0A0F5L3N5</accession>
<dbReference type="EMBL" id="FQVC01000006">
    <property type="protein sequence ID" value="SHF28070.1"/>
    <property type="molecule type" value="Genomic_DNA"/>
</dbReference>
<reference evidence="2 4" key="1">
    <citation type="submission" date="2015-03" db="EMBL/GenBank/DDBJ databases">
        <authorList>
            <person name="Hassan Y.I."/>
            <person name="Lepp D."/>
            <person name="Zhou T."/>
        </authorList>
    </citation>
    <scope>NUCLEOTIDE SEQUENCE [LARGE SCALE GENOMIC DNA]</scope>
    <source>
        <strain evidence="2 4">DSM 17137</strain>
    </source>
</reference>
<organism evidence="2 4">
    <name type="scientific">Devosia limi DSM 17137</name>
    <dbReference type="NCBI Taxonomy" id="1121477"/>
    <lineage>
        <taxon>Bacteria</taxon>
        <taxon>Pseudomonadati</taxon>
        <taxon>Pseudomonadota</taxon>
        <taxon>Alphaproteobacteria</taxon>
        <taxon>Hyphomicrobiales</taxon>
        <taxon>Devosiaceae</taxon>
        <taxon>Devosia</taxon>
    </lineage>
</organism>
<name>A0A0F5L3N5_9HYPH</name>
<evidence type="ECO:0000313" key="5">
    <source>
        <dbReference type="Proteomes" id="UP000184533"/>
    </source>
</evidence>
<dbReference type="EMBL" id="LAJF01000148">
    <property type="protein sequence ID" value="KKB76830.1"/>
    <property type="molecule type" value="Genomic_DNA"/>
</dbReference>
<reference evidence="3 5" key="2">
    <citation type="submission" date="2016-11" db="EMBL/GenBank/DDBJ databases">
        <authorList>
            <person name="Jaros S."/>
            <person name="Januszkiewicz K."/>
            <person name="Wedrychowicz H."/>
        </authorList>
    </citation>
    <scope>NUCLEOTIDE SEQUENCE [LARGE SCALE GENOMIC DNA]</scope>
    <source>
        <strain evidence="3 5">DSM 17137</strain>
    </source>
</reference>
<evidence type="ECO:0000313" key="2">
    <source>
        <dbReference type="EMBL" id="KKB76830.1"/>
    </source>
</evidence>
<dbReference type="RefSeq" id="WP_072866536.1">
    <property type="nucleotide sequence ID" value="NZ_FQVC01000006.1"/>
</dbReference>
<gene>
    <name evidence="3" type="ORF">SAMN02745223_02199</name>
    <name evidence="2" type="ORF">VW29_19515</name>
</gene>
<dbReference type="InterPro" id="IPR027373">
    <property type="entry name" value="RHH_dom"/>
</dbReference>
<dbReference type="OrthoDB" id="7336664at2"/>
<evidence type="ECO:0000313" key="4">
    <source>
        <dbReference type="Proteomes" id="UP000033608"/>
    </source>
</evidence>
<sequence length="199" mass="22117">MNDSSEPDTPSMDWATPIFRTVTTASGRHALRLEAAFWDALQVLAQQSGRRTNDLVREIVDVPLPDNINVSRALRSTLAKRLLDEQVRMAPLAAPLAVVQLMQLAPTPAFALDRQKRLVRVNDEFVRYLRTIVARAPSPEGAQLTLDRPIEQLFAEIRPGAALECAMSIRVDTHERRTQVRIVIPPPAPANVLVGFVLT</sequence>
<dbReference type="Proteomes" id="UP000184533">
    <property type="component" value="Unassembled WGS sequence"/>
</dbReference>